<dbReference type="Proteomes" id="UP001602013">
    <property type="component" value="Unassembled WGS sequence"/>
</dbReference>
<name>A0ABW6SK43_9ACTN</name>
<comment type="caution">
    <text evidence="3">The sequence shown here is derived from an EMBL/GenBank/DDBJ whole genome shotgun (WGS) entry which is preliminary data.</text>
</comment>
<dbReference type="EMBL" id="JBIASD010000003">
    <property type="protein sequence ID" value="MFF3665335.1"/>
    <property type="molecule type" value="Genomic_DNA"/>
</dbReference>
<dbReference type="InterPro" id="IPR005135">
    <property type="entry name" value="Endo/exonuclease/phosphatase"/>
</dbReference>
<feature type="domain" description="Endonuclease/exonuclease/phosphatase" evidence="2">
    <location>
        <begin position="110"/>
        <end position="315"/>
    </location>
</feature>
<evidence type="ECO:0000313" key="3">
    <source>
        <dbReference type="EMBL" id="MFF3665335.1"/>
    </source>
</evidence>
<proteinExistence type="predicted"/>
<keyword evidence="4" id="KW-1185">Reference proteome</keyword>
<sequence length="327" mass="35248">MTQVDVGGVVTVPRRRWRVPGPLAWIAVAPCAVWALVRLTGVDGPVITELITGTPYVALFSLVALLLALGTRRRPVIAVGAATCVLMAFMVLPRAFGDTPTATGPSLRILTVNLFFGRGDAHTVVELVRRLRPDILNTQELDPRAVEALDAAGLGRLMPYGHLEPEYSASGSGVYSRYPLTKLPDLGPSDGHHMPHVRFSLPSGQTVELVDVHTMAPLGPDVATWREALRSLPPTVPGTIRVLAGDFNASLDHASLRDVLDRGYLDAADATGAGLRTTWPANRRLPPLITIDHVLVDRRASAVDVSVHDVPDTDHRALFAELRLPAR</sequence>
<dbReference type="Pfam" id="PF03372">
    <property type="entry name" value="Exo_endo_phos"/>
    <property type="match status" value="1"/>
</dbReference>
<keyword evidence="1" id="KW-0472">Membrane</keyword>
<dbReference type="InterPro" id="IPR036691">
    <property type="entry name" value="Endo/exonu/phosph_ase_sf"/>
</dbReference>
<feature type="transmembrane region" description="Helical" evidence="1">
    <location>
        <begin position="47"/>
        <end position="69"/>
    </location>
</feature>
<dbReference type="GO" id="GO:0004519">
    <property type="term" value="F:endonuclease activity"/>
    <property type="evidence" value="ECO:0007669"/>
    <property type="project" value="UniProtKB-KW"/>
</dbReference>
<organism evidence="3 4">
    <name type="scientific">Microtetraspora malaysiensis</name>
    <dbReference type="NCBI Taxonomy" id="161358"/>
    <lineage>
        <taxon>Bacteria</taxon>
        <taxon>Bacillati</taxon>
        <taxon>Actinomycetota</taxon>
        <taxon>Actinomycetes</taxon>
        <taxon>Streptosporangiales</taxon>
        <taxon>Streptosporangiaceae</taxon>
        <taxon>Microtetraspora</taxon>
    </lineage>
</organism>
<protein>
    <submittedName>
        <fullName evidence="3">Endonuclease/exonuclease/phosphatase family protein</fullName>
    </submittedName>
</protein>
<reference evidence="3 4" key="1">
    <citation type="submission" date="2024-10" db="EMBL/GenBank/DDBJ databases">
        <title>The Natural Products Discovery Center: Release of the First 8490 Sequenced Strains for Exploring Actinobacteria Biosynthetic Diversity.</title>
        <authorList>
            <person name="Kalkreuter E."/>
            <person name="Kautsar S.A."/>
            <person name="Yang D."/>
            <person name="Bader C.D."/>
            <person name="Teijaro C.N."/>
            <person name="Fluegel L."/>
            <person name="Davis C.M."/>
            <person name="Simpson J.R."/>
            <person name="Lauterbach L."/>
            <person name="Steele A.D."/>
            <person name="Gui C."/>
            <person name="Meng S."/>
            <person name="Li G."/>
            <person name="Viehrig K."/>
            <person name="Ye F."/>
            <person name="Su P."/>
            <person name="Kiefer A.F."/>
            <person name="Nichols A."/>
            <person name="Cepeda A.J."/>
            <person name="Yan W."/>
            <person name="Fan B."/>
            <person name="Jiang Y."/>
            <person name="Adhikari A."/>
            <person name="Zheng C.-J."/>
            <person name="Schuster L."/>
            <person name="Cowan T.M."/>
            <person name="Smanski M.J."/>
            <person name="Chevrette M.G."/>
            <person name="De Carvalho L.P.S."/>
            <person name="Shen B."/>
        </authorList>
    </citation>
    <scope>NUCLEOTIDE SEQUENCE [LARGE SCALE GENOMIC DNA]</scope>
    <source>
        <strain evidence="3 4">NPDC002173</strain>
    </source>
</reference>
<feature type="transmembrane region" description="Helical" evidence="1">
    <location>
        <begin position="76"/>
        <end position="96"/>
    </location>
</feature>
<evidence type="ECO:0000313" key="4">
    <source>
        <dbReference type="Proteomes" id="UP001602013"/>
    </source>
</evidence>
<keyword evidence="1" id="KW-0812">Transmembrane</keyword>
<gene>
    <name evidence="3" type="ORF">ACFYXI_07040</name>
</gene>
<keyword evidence="1" id="KW-1133">Transmembrane helix</keyword>
<keyword evidence="3" id="KW-0255">Endonuclease</keyword>
<dbReference type="Gene3D" id="3.60.10.10">
    <property type="entry name" value="Endonuclease/exonuclease/phosphatase"/>
    <property type="match status" value="1"/>
</dbReference>
<keyword evidence="3" id="KW-0540">Nuclease</keyword>
<evidence type="ECO:0000259" key="2">
    <source>
        <dbReference type="Pfam" id="PF03372"/>
    </source>
</evidence>
<keyword evidence="3" id="KW-0378">Hydrolase</keyword>
<accession>A0ABW6SK43</accession>
<feature type="transmembrane region" description="Helical" evidence="1">
    <location>
        <begin position="23"/>
        <end position="41"/>
    </location>
</feature>
<evidence type="ECO:0000256" key="1">
    <source>
        <dbReference type="SAM" id="Phobius"/>
    </source>
</evidence>
<dbReference type="RefSeq" id="WP_387409320.1">
    <property type="nucleotide sequence ID" value="NZ_JBIASD010000003.1"/>
</dbReference>
<dbReference type="SUPFAM" id="SSF56219">
    <property type="entry name" value="DNase I-like"/>
    <property type="match status" value="1"/>
</dbReference>